<protein>
    <submittedName>
        <fullName evidence="8">Uncharacterized protein</fullName>
    </submittedName>
</protein>
<proteinExistence type="inferred from homology"/>
<feature type="chain" id="PRO_5005260885" evidence="5">
    <location>
        <begin position="26"/>
        <end position="333"/>
    </location>
</feature>
<dbReference type="Pfam" id="PF00419">
    <property type="entry name" value="Fimbrial"/>
    <property type="match status" value="1"/>
</dbReference>
<evidence type="ECO:0000256" key="1">
    <source>
        <dbReference type="ARBA" id="ARBA00004561"/>
    </source>
</evidence>
<gene>
    <name evidence="8" type="ORF">AB204_20315</name>
</gene>
<dbReference type="GO" id="GO:0043709">
    <property type="term" value="P:cell adhesion involved in single-species biofilm formation"/>
    <property type="evidence" value="ECO:0007669"/>
    <property type="project" value="TreeGrafter"/>
</dbReference>
<dbReference type="Proteomes" id="UP000036277">
    <property type="component" value="Unassembled WGS sequence"/>
</dbReference>
<dbReference type="OrthoDB" id="8970968at2"/>
<dbReference type="InterPro" id="IPR008966">
    <property type="entry name" value="Adhesion_dom_sf"/>
</dbReference>
<dbReference type="Gene3D" id="2.60.40.1090">
    <property type="entry name" value="Fimbrial-type adhesion domain"/>
    <property type="match status" value="1"/>
</dbReference>
<dbReference type="InterPro" id="IPR050263">
    <property type="entry name" value="Bact_Fimbrial_Adh_Pro"/>
</dbReference>
<dbReference type="AlphaFoldDB" id="A0A0J5FMX2"/>
<evidence type="ECO:0000256" key="5">
    <source>
        <dbReference type="SAM" id="SignalP"/>
    </source>
</evidence>
<dbReference type="SUPFAM" id="SSF49401">
    <property type="entry name" value="Bacterial adhesins"/>
    <property type="match status" value="1"/>
</dbReference>
<feature type="domain" description="MrkD-like receptor binding" evidence="7">
    <location>
        <begin position="48"/>
        <end position="182"/>
    </location>
</feature>
<evidence type="ECO:0000259" key="6">
    <source>
        <dbReference type="Pfam" id="PF00419"/>
    </source>
</evidence>
<evidence type="ECO:0000313" key="8">
    <source>
        <dbReference type="EMBL" id="KMJ43327.1"/>
    </source>
</evidence>
<evidence type="ECO:0000256" key="4">
    <source>
        <dbReference type="ARBA" id="ARBA00023263"/>
    </source>
</evidence>
<evidence type="ECO:0000259" key="7">
    <source>
        <dbReference type="Pfam" id="PF22003"/>
    </source>
</evidence>
<keyword evidence="4" id="KW-0281">Fimbrium</keyword>
<feature type="signal peptide" evidence="5">
    <location>
        <begin position="1"/>
        <end position="25"/>
    </location>
</feature>
<evidence type="ECO:0000313" key="9">
    <source>
        <dbReference type="Proteomes" id="UP000036277"/>
    </source>
</evidence>
<feature type="domain" description="Fimbrial-type adhesion" evidence="6">
    <location>
        <begin position="197"/>
        <end position="333"/>
    </location>
</feature>
<evidence type="ECO:0000256" key="2">
    <source>
        <dbReference type="ARBA" id="ARBA00006671"/>
    </source>
</evidence>
<dbReference type="Pfam" id="PF22003">
    <property type="entry name" value="MrkDrd"/>
    <property type="match status" value="1"/>
</dbReference>
<comment type="caution">
    <text evidence="8">The sequence shown here is derived from an EMBL/GenBank/DDBJ whole genome shotgun (WGS) entry which is preliminary data.</text>
</comment>
<dbReference type="PANTHER" id="PTHR33420">
    <property type="entry name" value="FIMBRIAL SUBUNIT ELFA-RELATED"/>
    <property type="match status" value="1"/>
</dbReference>
<dbReference type="GO" id="GO:0009289">
    <property type="term" value="C:pilus"/>
    <property type="evidence" value="ECO:0007669"/>
    <property type="project" value="UniProtKB-SubCell"/>
</dbReference>
<comment type="similarity">
    <text evidence="2">Belongs to the fimbrial protein family.</text>
</comment>
<keyword evidence="3 5" id="KW-0732">Signal</keyword>
<dbReference type="Gene3D" id="2.60.40.3310">
    <property type="match status" value="1"/>
</dbReference>
<dbReference type="STRING" id="880157.AB204_20315"/>
<reference evidence="8 9" key="1">
    <citation type="submission" date="2015-06" db="EMBL/GenBank/DDBJ databases">
        <title>Draft Whole-Genome Sequence of the Entomopathogenic Bacterium Xenorhabdus khoisanae.</title>
        <authorList>
            <person name="Naidoo S."/>
            <person name="Featherston J."/>
            <person name="Gray V.M."/>
        </authorList>
    </citation>
    <scope>NUCLEOTIDE SEQUENCE [LARGE SCALE GENOMIC DNA]</scope>
    <source>
        <strain evidence="8 9">MCB</strain>
    </source>
</reference>
<accession>A0A0J5FMX2</accession>
<dbReference type="EMBL" id="LFCV01000217">
    <property type="protein sequence ID" value="KMJ43327.1"/>
    <property type="molecule type" value="Genomic_DNA"/>
</dbReference>
<keyword evidence="9" id="KW-1185">Reference proteome</keyword>
<evidence type="ECO:0000256" key="3">
    <source>
        <dbReference type="ARBA" id="ARBA00022729"/>
    </source>
</evidence>
<dbReference type="InterPro" id="IPR000259">
    <property type="entry name" value="Adhesion_dom_fimbrial"/>
</dbReference>
<comment type="subcellular location">
    <subcellularLocation>
        <location evidence="1">Fimbrium</location>
    </subcellularLocation>
</comment>
<sequence>MANRLKLLLASIFFIGTMSSFDSLADYDCQYSAGFVPRTTQVSFGTMITVPRSHPIGTTIKEIRLDQVDEKGNIALCNPHTPTTWEEPDLAPANYNHDAIYESGVQGVGIRINTWAPDYGIGWLPRTATYPATCPPPWQFQGKNQYCGKSWGYITVQLIKIAPTTGSGAVKSVKLTRAKLGHNILVHTFNLSNTYIMTKGCSLSQKIISVNMGDIKKSDFRGINSTVGMRGFDITIDCDADVNVTLTLDGTSASWNNRNIWALDHGDNVTAKGVGLQILYQNHLVSMRNPVVSGSSQSGGKITIPLHARYIQTESAITPGKADATATITLTYQ</sequence>
<organism evidence="8 9">
    <name type="scientific">Xenorhabdus khoisanae</name>
    <dbReference type="NCBI Taxonomy" id="880157"/>
    <lineage>
        <taxon>Bacteria</taxon>
        <taxon>Pseudomonadati</taxon>
        <taxon>Pseudomonadota</taxon>
        <taxon>Gammaproteobacteria</taxon>
        <taxon>Enterobacterales</taxon>
        <taxon>Morganellaceae</taxon>
        <taxon>Xenorhabdus</taxon>
    </lineage>
</organism>
<dbReference type="InterPro" id="IPR054160">
    <property type="entry name" value="MrkD_recept-bd"/>
</dbReference>
<name>A0A0J5FMX2_9GAMM</name>
<dbReference type="RefSeq" id="WP_047965184.1">
    <property type="nucleotide sequence ID" value="NZ_CAWMBG010000217.1"/>
</dbReference>
<dbReference type="PANTHER" id="PTHR33420:SF3">
    <property type="entry name" value="FIMBRIAL SUBUNIT ELFA"/>
    <property type="match status" value="1"/>
</dbReference>
<dbReference type="PATRIC" id="fig|880157.4.peg.4399"/>
<dbReference type="InterPro" id="IPR036937">
    <property type="entry name" value="Adhesion_dom_fimbrial_sf"/>
</dbReference>